<feature type="domain" description="Phospholipase D N-terminal" evidence="4">
    <location>
        <begin position="46"/>
        <end position="142"/>
    </location>
</feature>
<feature type="chain" id="PRO_5040876123" evidence="2">
    <location>
        <begin position="25"/>
        <end position="542"/>
    </location>
</feature>
<dbReference type="PROSITE" id="PS51318">
    <property type="entry name" value="TAT"/>
    <property type="match status" value="1"/>
</dbReference>
<organism evidence="5 6">
    <name type="scientific">Corynebacterium uropygiale</name>
    <dbReference type="NCBI Taxonomy" id="1775911"/>
    <lineage>
        <taxon>Bacteria</taxon>
        <taxon>Bacillati</taxon>
        <taxon>Actinomycetota</taxon>
        <taxon>Actinomycetes</taxon>
        <taxon>Mycobacteriales</taxon>
        <taxon>Corynebacteriaceae</taxon>
        <taxon>Corynebacterium</taxon>
    </lineage>
</organism>
<accession>A0A9X1U1G7</accession>
<keyword evidence="6" id="KW-1185">Reference proteome</keyword>
<feature type="region of interest" description="Disordered" evidence="1">
    <location>
        <begin position="22"/>
        <end position="42"/>
    </location>
</feature>
<evidence type="ECO:0000313" key="5">
    <source>
        <dbReference type="EMBL" id="MCF4007548.1"/>
    </source>
</evidence>
<dbReference type="Gene3D" id="3.60.21.70">
    <property type="entry name" value="PhoD-like phosphatase"/>
    <property type="match status" value="1"/>
</dbReference>
<evidence type="ECO:0000259" key="3">
    <source>
        <dbReference type="Pfam" id="PF09423"/>
    </source>
</evidence>
<gene>
    <name evidence="5" type="ORF">L1O03_10265</name>
</gene>
<dbReference type="AlphaFoldDB" id="A0A9X1U1G7"/>
<evidence type="ECO:0000259" key="4">
    <source>
        <dbReference type="Pfam" id="PF16655"/>
    </source>
</evidence>
<sequence>MNRRTFLVGSAATLAAGRTATALAQDENPGAPAPAGEDGPAPVFCHSVASGDPLPTAVIIWTRVTPSPDAAPGSGLGEPTDVRWEVLADDDSNTIVASGDLRTSPEQDHTVKVDVKGLQPDTRYRYRFHALGQTSREGRTRTAPAPGAPNDHARIAVCCCANYEAGFFRGYREMADREDIDYVLHLGDYTYEYPTGGYPGPFQETVRTVAPPNRTTTLTDYRIRQGHYHLDPDLADMRASKPLISVWDDHEFADNNWRDGATGNTIQPGDDYQAMKAQAMQAYQEWMPIRELPLQRTVRWGSLMDIIIPDLRSFRDKQLQMGTWDPKQSMLGGEQFTWFSNELRNSEATWRVIGNEVMFAPMTIPLTMDPNIQAWLTDKLGLPPQGIPYNTDQWDGYQAERQRILDQLAEDGKGNTVFLTGDIHSSWANSLLARGSSGDTVATEFVSPSICAASPFDTIAKKRELAEPVRQAIRAAERTLCQADYWVKWVDLEHHGYLLVDFTRDRALAEWRHVDNAQSPDTPFYTNFAFQTFPGRPGVYYL</sequence>
<dbReference type="PANTHER" id="PTHR43606">
    <property type="entry name" value="PHOSPHATASE, PUTATIVE (AFU_ORTHOLOGUE AFUA_6G08710)-RELATED"/>
    <property type="match status" value="1"/>
</dbReference>
<evidence type="ECO:0000256" key="2">
    <source>
        <dbReference type="SAM" id="SignalP"/>
    </source>
</evidence>
<keyword evidence="2" id="KW-0732">Signal</keyword>
<dbReference type="SUPFAM" id="SSF56300">
    <property type="entry name" value="Metallo-dependent phosphatases"/>
    <property type="match status" value="1"/>
</dbReference>
<dbReference type="InterPro" id="IPR018946">
    <property type="entry name" value="PhoD-like_MPP"/>
</dbReference>
<feature type="domain" description="PhoD-like phosphatase metallophosphatase" evidence="3">
    <location>
        <begin position="156"/>
        <end position="511"/>
    </location>
</feature>
<name>A0A9X1U1G7_9CORY</name>
<dbReference type="Gene3D" id="2.60.40.380">
    <property type="entry name" value="Purple acid phosphatase-like, N-terminal"/>
    <property type="match status" value="1"/>
</dbReference>
<feature type="signal peptide" evidence="2">
    <location>
        <begin position="1"/>
        <end position="24"/>
    </location>
</feature>
<dbReference type="InterPro" id="IPR052900">
    <property type="entry name" value="Phospholipid_Metab_Enz"/>
</dbReference>
<dbReference type="CDD" id="cd07389">
    <property type="entry name" value="MPP_PhoD"/>
    <property type="match status" value="1"/>
</dbReference>
<dbReference type="InterPro" id="IPR006311">
    <property type="entry name" value="TAT_signal"/>
</dbReference>
<reference evidence="5" key="1">
    <citation type="submission" date="2022-01" db="EMBL/GenBank/DDBJ databases">
        <title>Corynebacterium sp. nov isolated from isolated from the feces of the greater white-fronted geese (Anser albifrons) at Poyang Lake, PR China.</title>
        <authorList>
            <person name="Liu Q."/>
        </authorList>
    </citation>
    <scope>NUCLEOTIDE SEQUENCE</scope>
    <source>
        <strain evidence="5">JCM 32435</strain>
    </source>
</reference>
<proteinExistence type="predicted"/>
<dbReference type="InterPro" id="IPR032093">
    <property type="entry name" value="PhoD_N"/>
</dbReference>
<evidence type="ECO:0000313" key="6">
    <source>
        <dbReference type="Proteomes" id="UP001139336"/>
    </source>
</evidence>
<protein>
    <submittedName>
        <fullName evidence="5">Alkaline phosphatase D family protein</fullName>
    </submittedName>
</protein>
<dbReference type="PANTHER" id="PTHR43606:SF2">
    <property type="entry name" value="ALKALINE PHOSPHATASE FAMILY PROTEIN (AFU_ORTHOLOGUE AFUA_5G03860)"/>
    <property type="match status" value="1"/>
</dbReference>
<dbReference type="Pfam" id="PF16655">
    <property type="entry name" value="PhoD_N"/>
    <property type="match status" value="1"/>
</dbReference>
<dbReference type="Pfam" id="PF09423">
    <property type="entry name" value="PhoD"/>
    <property type="match status" value="1"/>
</dbReference>
<dbReference type="InterPro" id="IPR029052">
    <property type="entry name" value="Metallo-depent_PP-like"/>
</dbReference>
<dbReference type="InterPro" id="IPR038607">
    <property type="entry name" value="PhoD-like_sf"/>
</dbReference>
<dbReference type="EMBL" id="JAKGSI010000005">
    <property type="protein sequence ID" value="MCF4007548.1"/>
    <property type="molecule type" value="Genomic_DNA"/>
</dbReference>
<dbReference type="RefSeq" id="WP_236119679.1">
    <property type="nucleotide sequence ID" value="NZ_JAKGSI010000005.1"/>
</dbReference>
<comment type="caution">
    <text evidence="5">The sequence shown here is derived from an EMBL/GenBank/DDBJ whole genome shotgun (WGS) entry which is preliminary data.</text>
</comment>
<evidence type="ECO:0000256" key="1">
    <source>
        <dbReference type="SAM" id="MobiDB-lite"/>
    </source>
</evidence>
<dbReference type="Proteomes" id="UP001139336">
    <property type="component" value="Unassembled WGS sequence"/>
</dbReference>